<reference evidence="2 3" key="1">
    <citation type="submission" date="2018-06" db="EMBL/GenBank/DDBJ databases">
        <title>Comparative genomics reveals the genomic features of Rhizophagus irregularis, R. cerebriforme, R. diaphanum and Gigaspora rosea, and their symbiotic lifestyle signature.</title>
        <authorList>
            <person name="Morin E."/>
            <person name="San Clemente H."/>
            <person name="Chen E.C.H."/>
            <person name="De La Providencia I."/>
            <person name="Hainaut M."/>
            <person name="Kuo A."/>
            <person name="Kohler A."/>
            <person name="Murat C."/>
            <person name="Tang N."/>
            <person name="Roy S."/>
            <person name="Loubradou J."/>
            <person name="Henrissat B."/>
            <person name="Grigoriev I.V."/>
            <person name="Corradi N."/>
            <person name="Roux C."/>
            <person name="Martin F.M."/>
        </authorList>
    </citation>
    <scope>NUCLEOTIDE SEQUENCE [LARGE SCALE GENOMIC DNA]</scope>
    <source>
        <strain evidence="2 3">DAOM 227022</strain>
    </source>
</reference>
<evidence type="ECO:0000313" key="2">
    <source>
        <dbReference type="EMBL" id="RIA94210.1"/>
    </source>
</evidence>
<proteinExistence type="predicted"/>
<organism evidence="2 3">
    <name type="scientific">Glomus cerebriforme</name>
    <dbReference type="NCBI Taxonomy" id="658196"/>
    <lineage>
        <taxon>Eukaryota</taxon>
        <taxon>Fungi</taxon>
        <taxon>Fungi incertae sedis</taxon>
        <taxon>Mucoromycota</taxon>
        <taxon>Glomeromycotina</taxon>
        <taxon>Glomeromycetes</taxon>
        <taxon>Glomerales</taxon>
        <taxon>Glomeraceae</taxon>
        <taxon>Glomus</taxon>
    </lineage>
</organism>
<name>A0A397T7F0_9GLOM</name>
<gene>
    <name evidence="2" type="ORF">C1645_734968</name>
</gene>
<dbReference type="OrthoDB" id="2412993at2759"/>
<sequence length="207" mass="23664">MKLIILIILFLILPATESKTSYFTYEEKQTENPNPPLVYRTDYWDDNTLFAQIVRKDYLSPNNAGTTWVERYLSIRTIYPDGNVEAFDVSADVLGIQPFNFGIIFALDLLRNPIQVYAIKNNYLLVTYTVATNISDVTTYEDWAMVLDLSGNVRSKSFIGQAYVDPIGNQWLPFTAEITPNINRDKGFLRIVPKTTTNDLGLQQFIV</sequence>
<keyword evidence="3" id="KW-1185">Reference proteome</keyword>
<evidence type="ECO:0000256" key="1">
    <source>
        <dbReference type="SAM" id="SignalP"/>
    </source>
</evidence>
<accession>A0A397T7F0</accession>
<keyword evidence="1" id="KW-0732">Signal</keyword>
<comment type="caution">
    <text evidence="2">The sequence shown here is derived from an EMBL/GenBank/DDBJ whole genome shotgun (WGS) entry which is preliminary data.</text>
</comment>
<feature type="signal peptide" evidence="1">
    <location>
        <begin position="1"/>
        <end position="18"/>
    </location>
</feature>
<dbReference type="STRING" id="658196.A0A397T7F0"/>
<dbReference type="AlphaFoldDB" id="A0A397T7F0"/>
<dbReference type="Proteomes" id="UP000265703">
    <property type="component" value="Unassembled WGS sequence"/>
</dbReference>
<feature type="chain" id="PRO_5017434920" evidence="1">
    <location>
        <begin position="19"/>
        <end position="207"/>
    </location>
</feature>
<evidence type="ECO:0000313" key="3">
    <source>
        <dbReference type="Proteomes" id="UP000265703"/>
    </source>
</evidence>
<protein>
    <submittedName>
        <fullName evidence="2">Uncharacterized protein</fullName>
    </submittedName>
</protein>
<dbReference type="EMBL" id="QKYT01000087">
    <property type="protein sequence ID" value="RIA94210.1"/>
    <property type="molecule type" value="Genomic_DNA"/>
</dbReference>